<dbReference type="PANTHER" id="PTHR47151">
    <property type="entry name" value="LEU/ILE/VAL-BINDING ABC TRANSPORTER SUBUNIT"/>
    <property type="match status" value="1"/>
</dbReference>
<dbReference type="SUPFAM" id="SSF53822">
    <property type="entry name" value="Periplasmic binding protein-like I"/>
    <property type="match status" value="1"/>
</dbReference>
<dbReference type="InterPro" id="IPR028082">
    <property type="entry name" value="Peripla_BP_I"/>
</dbReference>
<dbReference type="Proteomes" id="UP001189303">
    <property type="component" value="Unassembled WGS sequence"/>
</dbReference>
<reference evidence="8" key="1">
    <citation type="submission" date="2018-06" db="EMBL/GenBank/DDBJ databases">
        <authorList>
            <person name="O'Rourke A."/>
        </authorList>
    </citation>
    <scope>NUCLEOTIDE SEQUENCE</scope>
    <source>
        <strain evidence="8">132550021-3</strain>
    </source>
</reference>
<evidence type="ECO:0000313" key="7">
    <source>
        <dbReference type="EMBL" id="CAJ0733631.1"/>
    </source>
</evidence>
<feature type="domain" description="Leucine-binding protein" evidence="6">
    <location>
        <begin position="29"/>
        <end position="368"/>
    </location>
</feature>
<comment type="similarity">
    <text evidence="1">Belongs to the leucine-binding protein family.</text>
</comment>
<dbReference type="Gene3D" id="3.40.50.2300">
    <property type="match status" value="2"/>
</dbReference>
<proteinExistence type="inferred from homology"/>
<feature type="signal peptide" evidence="5">
    <location>
        <begin position="1"/>
        <end position="25"/>
    </location>
</feature>
<dbReference type="PANTHER" id="PTHR47151:SF2">
    <property type="entry name" value="AMINO ACID BINDING PROTEIN"/>
    <property type="match status" value="1"/>
</dbReference>
<evidence type="ECO:0000256" key="4">
    <source>
        <dbReference type="ARBA" id="ARBA00022970"/>
    </source>
</evidence>
<dbReference type="EMBL" id="CATWFT010000040">
    <property type="protein sequence ID" value="CAJ0733631.1"/>
    <property type="molecule type" value="Genomic_DNA"/>
</dbReference>
<evidence type="ECO:0000256" key="5">
    <source>
        <dbReference type="SAM" id="SignalP"/>
    </source>
</evidence>
<organism evidence="8 10">
    <name type="scientific">Ralstonia pickettii</name>
    <name type="common">Burkholderia pickettii</name>
    <dbReference type="NCBI Taxonomy" id="329"/>
    <lineage>
        <taxon>Bacteria</taxon>
        <taxon>Pseudomonadati</taxon>
        <taxon>Pseudomonadota</taxon>
        <taxon>Betaproteobacteria</taxon>
        <taxon>Burkholderiales</taxon>
        <taxon>Burkholderiaceae</taxon>
        <taxon>Ralstonia</taxon>
    </lineage>
</organism>
<gene>
    <name evidence="7" type="primary">braC_6</name>
    <name evidence="8" type="ORF">DEE74_27305</name>
    <name evidence="7" type="ORF">R38712_05298</name>
</gene>
<evidence type="ECO:0000259" key="6">
    <source>
        <dbReference type="Pfam" id="PF13458"/>
    </source>
</evidence>
<evidence type="ECO:0000313" key="8">
    <source>
        <dbReference type="EMBL" id="MBX3893578.1"/>
    </source>
</evidence>
<evidence type="ECO:0000313" key="10">
    <source>
        <dbReference type="Proteomes" id="UP001199322"/>
    </source>
</evidence>
<name>A0A1C0XHQ3_RALPI</name>
<evidence type="ECO:0000256" key="2">
    <source>
        <dbReference type="ARBA" id="ARBA00022448"/>
    </source>
</evidence>
<dbReference type="GO" id="GO:0006865">
    <property type="term" value="P:amino acid transport"/>
    <property type="evidence" value="ECO:0007669"/>
    <property type="project" value="UniProtKB-KW"/>
</dbReference>
<reference evidence="7 9" key="2">
    <citation type="submission" date="2023-07" db="EMBL/GenBank/DDBJ databases">
        <authorList>
            <person name="Peeters C."/>
        </authorList>
    </citation>
    <scope>NUCLEOTIDE SEQUENCE [LARGE SCALE GENOMIC DNA]</scope>
    <source>
        <strain evidence="7 9">R-38712</strain>
    </source>
</reference>
<sequence>MKLKQLWVAAALCALAGGAMTAASAQEVIKLGFAAPMSGPQAQYGTDMKNGATLAIEEFNATHPKIAGKEVKFQLMAEDDQADPKTGTAVAQKLVDSGIKGMLGHFNSGTSIPASRVYNQAGIAQIAMATAPEYTKQGYKTTFRMMTSDTQQGSVVGTFAVKKLGYKNIAIVDDRTAYGQGLADEFEKAAKAAGATIVRREFTNDKASDFKAILTQIKSKNPDAVFYGGAEGQSAPLLKQMRELGMKSTLMSGEMSKTDDFIKLAGPQAAEGMVASLAGLPLEQMPGGAGYKARYEKRFGTPVQTYSPYAYDGAMALMKAMVAAGSSDPAKYLPILAATNTQGVTAKHYAYDDKGDLKDGGITVYKVTGGKWTPLESVGGK</sequence>
<evidence type="ECO:0000256" key="3">
    <source>
        <dbReference type="ARBA" id="ARBA00022729"/>
    </source>
</evidence>
<dbReference type="EMBL" id="QGBI01000049">
    <property type="protein sequence ID" value="MBX3893578.1"/>
    <property type="molecule type" value="Genomic_DNA"/>
</dbReference>
<evidence type="ECO:0000256" key="1">
    <source>
        <dbReference type="ARBA" id="ARBA00010062"/>
    </source>
</evidence>
<dbReference type="Pfam" id="PF13458">
    <property type="entry name" value="Peripla_BP_6"/>
    <property type="match status" value="1"/>
</dbReference>
<dbReference type="InterPro" id="IPR000709">
    <property type="entry name" value="Leu_Ile_Val-bd"/>
</dbReference>
<keyword evidence="4" id="KW-0029">Amino-acid transport</keyword>
<dbReference type="AlphaFoldDB" id="A0A1C0XHQ3"/>
<comment type="caution">
    <text evidence="8">The sequence shown here is derived from an EMBL/GenBank/DDBJ whole genome shotgun (WGS) entry which is preliminary data.</text>
</comment>
<dbReference type="RefSeq" id="WP_015855925.1">
    <property type="nucleotide sequence ID" value="NZ_CATWFT010000040.1"/>
</dbReference>
<keyword evidence="2" id="KW-0813">Transport</keyword>
<dbReference type="Proteomes" id="UP001199322">
    <property type="component" value="Unassembled WGS sequence"/>
</dbReference>
<feature type="chain" id="PRO_5014537432" evidence="5">
    <location>
        <begin position="26"/>
        <end position="381"/>
    </location>
</feature>
<protein>
    <submittedName>
        <fullName evidence="8">Branched-chain amino acid ABC transporter substrate-binding protein</fullName>
    </submittedName>
    <submittedName>
        <fullName evidence="7">Leucine-, isoleucine-, valine-, threonine-, and alanine-binding protein</fullName>
    </submittedName>
</protein>
<dbReference type="PRINTS" id="PR00337">
    <property type="entry name" value="LEUILEVALBP"/>
</dbReference>
<keyword evidence="9" id="KW-1185">Reference proteome</keyword>
<dbReference type="InterPro" id="IPR028081">
    <property type="entry name" value="Leu-bd"/>
</dbReference>
<accession>A0A1C0XHQ3</accession>
<dbReference type="CDD" id="cd06342">
    <property type="entry name" value="PBP1_ABC_LIVBP-like"/>
    <property type="match status" value="1"/>
</dbReference>
<keyword evidence="3 5" id="KW-0732">Signal</keyword>
<evidence type="ECO:0000313" key="9">
    <source>
        <dbReference type="Proteomes" id="UP001189303"/>
    </source>
</evidence>